<evidence type="ECO:0000313" key="4">
    <source>
        <dbReference type="Proteomes" id="UP000656042"/>
    </source>
</evidence>
<feature type="domain" description="Integrase catalytic" evidence="2">
    <location>
        <begin position="130"/>
        <end position="311"/>
    </location>
</feature>
<organism evidence="3 4">
    <name type="scientific">Mangrovihabitans endophyticus</name>
    <dbReference type="NCBI Taxonomy" id="1751298"/>
    <lineage>
        <taxon>Bacteria</taxon>
        <taxon>Bacillati</taxon>
        <taxon>Actinomycetota</taxon>
        <taxon>Actinomycetes</taxon>
        <taxon>Micromonosporales</taxon>
        <taxon>Micromonosporaceae</taxon>
        <taxon>Mangrovihabitans</taxon>
    </lineage>
</organism>
<keyword evidence="4" id="KW-1185">Reference proteome</keyword>
<dbReference type="NCBIfam" id="NF033577">
    <property type="entry name" value="transpos_IS481"/>
    <property type="match status" value="1"/>
</dbReference>
<dbReference type="RefSeq" id="WP_189082562.1">
    <property type="nucleotide sequence ID" value="NZ_BMMX01000050.1"/>
</dbReference>
<gene>
    <name evidence="3" type="ORF">GCM10012284_58550</name>
</gene>
<sequence length="412" mass="45973">MSKRRLVITAVLSGSSQAEVARSYGVSQGWISRLMARYTAEGEAAFEPRSRAPKTRPAATAPATVELVCDLRKQLVEAGLDAGADTISWHLRHHHRTILSRATINRILTRAGRVTPEPSKRPKSSYTRFEAEQPNETWQADFTHYRLTHRDGRPGPDAEILTWLDDHSRYALSITAHRRVTGQSVVHTFRETVAAHGIPASTLTDNGMVFTTRLSGGSLRGSRGRNALEHELHRLHITQKNSRPNHPTTCGKVERFQQTLKKWLRTQPRQPATIGQLQALIDRFADEYNHRRPHRSLPERATPATAYQARPKAAPGTSRTGDTHDRVRRDKISKAGTVTLRVAGRLRHIGIGKTYAGTYVLLLVHNLNIRVINAATGTLLRALTINPDRDYQPTGRPPGPTPTNKQPEPTET</sequence>
<protein>
    <recommendedName>
        <fullName evidence="2">Integrase catalytic domain-containing protein</fullName>
    </recommendedName>
</protein>
<feature type="region of interest" description="Disordered" evidence="1">
    <location>
        <begin position="114"/>
        <end position="133"/>
    </location>
</feature>
<dbReference type="InterPro" id="IPR036397">
    <property type="entry name" value="RNaseH_sf"/>
</dbReference>
<dbReference type="SUPFAM" id="SSF53098">
    <property type="entry name" value="Ribonuclease H-like"/>
    <property type="match status" value="1"/>
</dbReference>
<comment type="caution">
    <text evidence="3">The sequence shown here is derived from an EMBL/GenBank/DDBJ whole genome shotgun (WGS) entry which is preliminary data.</text>
</comment>
<dbReference type="PANTHER" id="PTHR35004">
    <property type="entry name" value="TRANSPOSASE RV3428C-RELATED"/>
    <property type="match status" value="1"/>
</dbReference>
<proteinExistence type="predicted"/>
<dbReference type="InterPro" id="IPR047656">
    <property type="entry name" value="IS481-like_transpos"/>
</dbReference>
<dbReference type="InterPro" id="IPR009057">
    <property type="entry name" value="Homeodomain-like_sf"/>
</dbReference>
<evidence type="ECO:0000256" key="1">
    <source>
        <dbReference type="SAM" id="MobiDB-lite"/>
    </source>
</evidence>
<dbReference type="GO" id="GO:0015074">
    <property type="term" value="P:DNA integration"/>
    <property type="evidence" value="ECO:0007669"/>
    <property type="project" value="InterPro"/>
</dbReference>
<evidence type="ECO:0000313" key="3">
    <source>
        <dbReference type="EMBL" id="GGL16219.1"/>
    </source>
</evidence>
<dbReference type="PANTHER" id="PTHR35004:SF7">
    <property type="entry name" value="INTEGRASE PROTEIN"/>
    <property type="match status" value="1"/>
</dbReference>
<evidence type="ECO:0000259" key="2">
    <source>
        <dbReference type="PROSITE" id="PS50994"/>
    </source>
</evidence>
<dbReference type="InterPro" id="IPR001584">
    <property type="entry name" value="Integrase_cat-core"/>
</dbReference>
<feature type="region of interest" description="Disordered" evidence="1">
    <location>
        <begin position="294"/>
        <end position="332"/>
    </location>
</feature>
<name>A0A8J3FS13_9ACTN</name>
<dbReference type="Proteomes" id="UP000656042">
    <property type="component" value="Unassembled WGS sequence"/>
</dbReference>
<reference evidence="3" key="2">
    <citation type="submission" date="2020-09" db="EMBL/GenBank/DDBJ databases">
        <authorList>
            <person name="Sun Q."/>
            <person name="Zhou Y."/>
        </authorList>
    </citation>
    <scope>NUCLEOTIDE SEQUENCE</scope>
    <source>
        <strain evidence="3">CGMCC 4.7299</strain>
    </source>
</reference>
<dbReference type="InterPro" id="IPR012337">
    <property type="entry name" value="RNaseH-like_sf"/>
</dbReference>
<dbReference type="GO" id="GO:0003676">
    <property type="term" value="F:nucleic acid binding"/>
    <property type="evidence" value="ECO:0007669"/>
    <property type="project" value="InterPro"/>
</dbReference>
<dbReference type="EMBL" id="BMMX01000050">
    <property type="protein sequence ID" value="GGL16219.1"/>
    <property type="molecule type" value="Genomic_DNA"/>
</dbReference>
<dbReference type="Pfam" id="PF13683">
    <property type="entry name" value="rve_3"/>
    <property type="match status" value="1"/>
</dbReference>
<feature type="region of interest" description="Disordered" evidence="1">
    <location>
        <begin position="388"/>
        <end position="412"/>
    </location>
</feature>
<feature type="compositionally biased region" description="Basic and acidic residues" evidence="1">
    <location>
        <begin position="321"/>
        <end position="332"/>
    </location>
</feature>
<dbReference type="SUPFAM" id="SSF46689">
    <property type="entry name" value="Homeodomain-like"/>
    <property type="match status" value="1"/>
</dbReference>
<dbReference type="PROSITE" id="PS50994">
    <property type="entry name" value="INTEGRASE"/>
    <property type="match status" value="1"/>
</dbReference>
<reference evidence="3" key="1">
    <citation type="journal article" date="2014" name="Int. J. Syst. Evol. Microbiol.">
        <title>Complete genome sequence of Corynebacterium casei LMG S-19264T (=DSM 44701T), isolated from a smear-ripened cheese.</title>
        <authorList>
            <consortium name="US DOE Joint Genome Institute (JGI-PGF)"/>
            <person name="Walter F."/>
            <person name="Albersmeier A."/>
            <person name="Kalinowski J."/>
            <person name="Ruckert C."/>
        </authorList>
    </citation>
    <scope>NUCLEOTIDE SEQUENCE</scope>
    <source>
        <strain evidence="3">CGMCC 4.7299</strain>
    </source>
</reference>
<dbReference type="Pfam" id="PF13565">
    <property type="entry name" value="HTH_32"/>
    <property type="match status" value="1"/>
</dbReference>
<dbReference type="AlphaFoldDB" id="A0A8J3FS13"/>
<accession>A0A8J3FS13</accession>
<dbReference type="Gene3D" id="3.30.420.10">
    <property type="entry name" value="Ribonuclease H-like superfamily/Ribonuclease H"/>
    <property type="match status" value="1"/>
</dbReference>